<accession>A0A2G8SKH1</accession>
<evidence type="ECO:0000256" key="8">
    <source>
        <dbReference type="SAM" id="Phobius"/>
    </source>
</evidence>
<keyword evidence="4" id="KW-0256">Endoplasmic reticulum</keyword>
<dbReference type="PANTHER" id="PTHR23129">
    <property type="entry name" value="ACYL-COENZYME A DIPHOSPHATASE FITM2"/>
    <property type="match status" value="1"/>
</dbReference>
<keyword evidence="10" id="KW-1185">Reference proteome</keyword>
<evidence type="ECO:0000313" key="10">
    <source>
        <dbReference type="Proteomes" id="UP000230002"/>
    </source>
</evidence>
<evidence type="ECO:0000256" key="3">
    <source>
        <dbReference type="ARBA" id="ARBA00022801"/>
    </source>
</evidence>
<comment type="caution">
    <text evidence="9">The sequence shown here is derived from an EMBL/GenBank/DDBJ whole genome shotgun (WGS) entry which is preliminary data.</text>
</comment>
<evidence type="ECO:0000256" key="7">
    <source>
        <dbReference type="ARBA" id="ARBA00023136"/>
    </source>
</evidence>
<keyword evidence="5 8" id="KW-1133">Transmembrane helix</keyword>
<keyword evidence="6" id="KW-0443">Lipid metabolism</keyword>
<sequence length="270" mass="30103">MPSDIRLLAVAATASIVLVGSVYSVVYDTYLDTSNPLVTTLPHPLHATHYFASKKNPLNVYFTKKLWLWTTSAFLFLYTTSPAASRSRRRILQFALATTVWLAFTSWFFGPPVFERLTASTGGECTLHLPSGAAFTIPQEYCFTRSRISITTHPSLFPAAILIPDGEWTGMPRLRKGHDVSGHTFLLTLSTVFLLDQLRWSFARQRPWPFSHRTGVVFTSVVIVASLVALCTTSLYFHTPFEKFTGYVLGLISAGLVQLPYSLSTSDIPR</sequence>
<dbReference type="Proteomes" id="UP000230002">
    <property type="component" value="Unassembled WGS sequence"/>
</dbReference>
<keyword evidence="3" id="KW-0378">Hydrolase</keyword>
<evidence type="ECO:0000256" key="4">
    <source>
        <dbReference type="ARBA" id="ARBA00022824"/>
    </source>
</evidence>
<feature type="transmembrane region" description="Helical" evidence="8">
    <location>
        <begin position="66"/>
        <end position="84"/>
    </location>
</feature>
<dbReference type="PANTHER" id="PTHR23129:SF0">
    <property type="entry name" value="ACYL-COENZYME A DIPHOSPHATASE FITM2"/>
    <property type="match status" value="1"/>
</dbReference>
<keyword evidence="7 8" id="KW-0472">Membrane</keyword>
<organism evidence="9 10">
    <name type="scientific">Ganoderma sinense ZZ0214-1</name>
    <dbReference type="NCBI Taxonomy" id="1077348"/>
    <lineage>
        <taxon>Eukaryota</taxon>
        <taxon>Fungi</taxon>
        <taxon>Dikarya</taxon>
        <taxon>Basidiomycota</taxon>
        <taxon>Agaricomycotina</taxon>
        <taxon>Agaricomycetes</taxon>
        <taxon>Polyporales</taxon>
        <taxon>Polyporaceae</taxon>
        <taxon>Ganoderma</taxon>
    </lineage>
</organism>
<name>A0A2G8SKH1_9APHY</name>
<evidence type="ECO:0000256" key="2">
    <source>
        <dbReference type="ARBA" id="ARBA00022692"/>
    </source>
</evidence>
<dbReference type="Pfam" id="PF10261">
    <property type="entry name" value="FIT"/>
    <property type="match status" value="2"/>
</dbReference>
<protein>
    <submittedName>
        <fullName evidence="9">Uncharacterized protein</fullName>
    </submittedName>
</protein>
<evidence type="ECO:0000256" key="6">
    <source>
        <dbReference type="ARBA" id="ARBA00023098"/>
    </source>
</evidence>
<dbReference type="GO" id="GO:0005789">
    <property type="term" value="C:endoplasmic reticulum membrane"/>
    <property type="evidence" value="ECO:0007669"/>
    <property type="project" value="UniProtKB-SubCell"/>
</dbReference>
<feature type="transmembrane region" description="Helical" evidence="8">
    <location>
        <begin position="216"/>
        <end position="238"/>
    </location>
</feature>
<dbReference type="GO" id="GO:0034389">
    <property type="term" value="P:lipid droplet organization"/>
    <property type="evidence" value="ECO:0007669"/>
    <property type="project" value="TreeGrafter"/>
</dbReference>
<dbReference type="STRING" id="1077348.A0A2G8SKH1"/>
<dbReference type="GO" id="GO:0019915">
    <property type="term" value="P:lipid storage"/>
    <property type="evidence" value="ECO:0007669"/>
    <property type="project" value="InterPro"/>
</dbReference>
<feature type="transmembrane region" description="Helical" evidence="8">
    <location>
        <begin position="91"/>
        <end position="110"/>
    </location>
</feature>
<dbReference type="GO" id="GO:0008654">
    <property type="term" value="P:phospholipid biosynthetic process"/>
    <property type="evidence" value="ECO:0007669"/>
    <property type="project" value="TreeGrafter"/>
</dbReference>
<dbReference type="AlphaFoldDB" id="A0A2G8SKH1"/>
<gene>
    <name evidence="9" type="ORF">GSI_03964</name>
</gene>
<dbReference type="EMBL" id="AYKW01000006">
    <property type="protein sequence ID" value="PIL34253.1"/>
    <property type="molecule type" value="Genomic_DNA"/>
</dbReference>
<evidence type="ECO:0000256" key="1">
    <source>
        <dbReference type="ARBA" id="ARBA00004477"/>
    </source>
</evidence>
<keyword evidence="2 8" id="KW-0812">Transmembrane</keyword>
<feature type="transmembrane region" description="Helical" evidence="8">
    <location>
        <begin position="180"/>
        <end position="195"/>
    </location>
</feature>
<comment type="subcellular location">
    <subcellularLocation>
        <location evidence="1">Endoplasmic reticulum membrane</location>
        <topology evidence="1">Multi-pass membrane protein</topology>
    </subcellularLocation>
</comment>
<dbReference type="InterPro" id="IPR019388">
    <property type="entry name" value="FIT"/>
</dbReference>
<evidence type="ECO:0000256" key="5">
    <source>
        <dbReference type="ARBA" id="ARBA00022989"/>
    </source>
</evidence>
<dbReference type="GO" id="GO:0010945">
    <property type="term" value="F:coenzyme A diphosphatase activity"/>
    <property type="evidence" value="ECO:0007669"/>
    <property type="project" value="InterPro"/>
</dbReference>
<proteinExistence type="predicted"/>
<dbReference type="OrthoDB" id="5579088at2759"/>
<evidence type="ECO:0000313" key="9">
    <source>
        <dbReference type="EMBL" id="PIL34253.1"/>
    </source>
</evidence>
<reference evidence="9 10" key="1">
    <citation type="journal article" date="2015" name="Sci. Rep.">
        <title>Chromosome-level genome map provides insights into diverse defense mechanisms in the medicinal fungus Ganoderma sinense.</title>
        <authorList>
            <person name="Zhu Y."/>
            <person name="Xu J."/>
            <person name="Sun C."/>
            <person name="Zhou S."/>
            <person name="Xu H."/>
            <person name="Nelson D.R."/>
            <person name="Qian J."/>
            <person name="Song J."/>
            <person name="Luo H."/>
            <person name="Xiang L."/>
            <person name="Li Y."/>
            <person name="Xu Z."/>
            <person name="Ji A."/>
            <person name="Wang L."/>
            <person name="Lu S."/>
            <person name="Hayward A."/>
            <person name="Sun W."/>
            <person name="Li X."/>
            <person name="Schwartz D.C."/>
            <person name="Wang Y."/>
            <person name="Chen S."/>
        </authorList>
    </citation>
    <scope>NUCLEOTIDE SEQUENCE [LARGE SCALE GENOMIC DNA]</scope>
    <source>
        <strain evidence="9 10">ZZ0214-1</strain>
    </source>
</reference>